<protein>
    <submittedName>
        <fullName evidence="3">Uncharacterized protein</fullName>
    </submittedName>
</protein>
<feature type="compositionally biased region" description="Polar residues" evidence="2">
    <location>
        <begin position="692"/>
        <end position="710"/>
    </location>
</feature>
<feature type="compositionally biased region" description="Basic and acidic residues" evidence="2">
    <location>
        <begin position="765"/>
        <end position="780"/>
    </location>
</feature>
<sequence>MPAMGIGALTPWLEREFLSQRNQHGDALPNDSPRVDPKRVQLITATGTTTENGEELVWTEVADGQFWIHCCFPRDLVNQFDSSNARAKPFSSYSATKGLFRLVQYRFVLARPLIPPRASPRKQQHAPKQEQQQPRLRSLRVCLRVDEFQLYSQGQGSLLGDYQDFRKWVPVAATAPGREDGPSKTTAKERVEWVSRIECGGDDTSKMKQQHKDEADSGAATKVEFLQDLQGASDPKPRFRKPSPPPAAGPGMVDPPLAAPFFPPLASTSNTNPPPLAPGSSLLPRHRLIPSVRDGVPPYVPTATWPDDAQPIVKIDWREGEERIQQRAMAPPPVVVVETKREEEESKEKKVVIPLERGRDARDPRRVDKEKEEEEQAEVEMLLLGGTGLKPNSPTKEIAVSAAVAVAVETAKPIKVDWSSVAEKLQQRQRQQQRPETRTAAVQARPSKPPTTTIVAPSAASSSPSRRLDLSPAGQKSKKAEAAAAVVVPVEPRAGPNPNQTRIRTRTSPQQRQPRERARADVGPESGPGTGAGAEASAAAMREKYEAPWRVEGKDGPDGEGKVSSPPPAAPAEAQVAGADSGGKADALGVATPPRVPSNVDPAPDSALSTGQAQAPLPDLAKPDRLNDMGDPTNPVPLNNLNNQGQLFSSAEPAVGGVTADAVLGASVTDDLADTLERRAHDEDKPPIAKTGTVSSTTSGPRAGPSTTQGVAAPRSFHGDTNTRAAAEKRMAALAAARRAGGLDAKRRRDELEEDQDALNRPRQPKLDERHVSPSHRTDDASALLCSSSPTSPAAASMCSSELEPLAGSELACTSSAEPAPFYRHRTSRVDVHGAVPISKLPAASGCSSELAPLTSPESACTSSAEPAPVYRHRTSRVDTYNTISSSPAAMTPSSSESARMSSVEPARMDRRGTAREESILSQDLAQSSSDPSNSDDEGCDARPGPVSEANPSHHSRKAQGTLEDPNWALLRHMQGLAAAERVVRASQMSREAAIRAAGPLLSEVQGERVFGGVSDGENKDEHDQELAELVDNAKEDEDVEAEQEEEAARLHHQREVEAEKAAFARAQRVVDGKERNKRGRNELADDYCDDDSARVDHRHKWARAAVATAANLKADGNTRGFGDTLKMACLSDINEINETTQVTSADEDEEMQDVRLDVRGSERAPINPHVARTSNTRVLQDDQMHFASSGATTAEAISSSVSPDRLLSTRRDRAEPIAVNSAPSTAAAAAIIQDLGQVLIDSAQLAASPSTAAAKSQHSPPKRPQKVTWRIKPELFDFGLWCRANEITA</sequence>
<feature type="compositionally biased region" description="Basic and acidic residues" evidence="2">
    <location>
        <begin position="513"/>
        <end position="522"/>
    </location>
</feature>
<feature type="region of interest" description="Disordered" evidence="2">
    <location>
        <begin position="674"/>
        <end position="801"/>
    </location>
</feature>
<feature type="compositionally biased region" description="Low complexity" evidence="2">
    <location>
        <begin position="482"/>
        <end position="492"/>
    </location>
</feature>
<feature type="compositionally biased region" description="Low complexity" evidence="2">
    <location>
        <begin position="885"/>
        <end position="903"/>
    </location>
</feature>
<feature type="compositionally biased region" description="Low complexity" evidence="2">
    <location>
        <begin position="732"/>
        <end position="743"/>
    </location>
</feature>
<evidence type="ECO:0000256" key="2">
    <source>
        <dbReference type="SAM" id="MobiDB-lite"/>
    </source>
</evidence>
<proteinExistence type="predicted"/>
<dbReference type="Proteomes" id="UP000777482">
    <property type="component" value="Unassembled WGS sequence"/>
</dbReference>
<feature type="compositionally biased region" description="Low complexity" evidence="2">
    <location>
        <begin position="500"/>
        <end position="512"/>
    </location>
</feature>
<feature type="compositionally biased region" description="Basic and acidic residues" evidence="2">
    <location>
        <begin position="203"/>
        <end position="215"/>
    </location>
</feature>
<organism evidence="3 4">
    <name type="scientific">Rhodotorula mucilaginosa</name>
    <name type="common">Yeast</name>
    <name type="synonym">Rhodotorula rubra</name>
    <dbReference type="NCBI Taxonomy" id="5537"/>
    <lineage>
        <taxon>Eukaryota</taxon>
        <taxon>Fungi</taxon>
        <taxon>Dikarya</taxon>
        <taxon>Basidiomycota</taxon>
        <taxon>Pucciniomycotina</taxon>
        <taxon>Microbotryomycetes</taxon>
        <taxon>Sporidiobolales</taxon>
        <taxon>Sporidiobolaceae</taxon>
        <taxon>Rhodotorula</taxon>
    </lineage>
</organism>
<feature type="compositionally biased region" description="Basic and acidic residues" evidence="2">
    <location>
        <begin position="338"/>
        <end position="370"/>
    </location>
</feature>
<feature type="compositionally biased region" description="Low complexity" evidence="2">
    <location>
        <begin position="456"/>
        <end position="473"/>
    </location>
</feature>
<feature type="compositionally biased region" description="Polar residues" evidence="2">
    <location>
        <begin position="920"/>
        <end position="933"/>
    </location>
</feature>
<keyword evidence="1" id="KW-0175">Coiled coil</keyword>
<feature type="compositionally biased region" description="Polar residues" evidence="2">
    <location>
        <begin position="856"/>
        <end position="865"/>
    </location>
</feature>
<feature type="compositionally biased region" description="Basic and acidic residues" evidence="2">
    <location>
        <begin position="541"/>
        <end position="561"/>
    </location>
</feature>
<dbReference type="OrthoDB" id="2530492at2759"/>
<feature type="compositionally biased region" description="Basic and acidic residues" evidence="2">
    <location>
        <begin position="675"/>
        <end position="687"/>
    </location>
</feature>
<dbReference type="EMBL" id="PUHQ01000029">
    <property type="protein sequence ID" value="KAG0662109.1"/>
    <property type="molecule type" value="Genomic_DNA"/>
</dbReference>
<evidence type="ECO:0000313" key="3">
    <source>
        <dbReference type="EMBL" id="KAG0662109.1"/>
    </source>
</evidence>
<keyword evidence="4" id="KW-1185">Reference proteome</keyword>
<name>A0A9P6W475_RHOMI</name>
<feature type="region of interest" description="Disordered" evidence="2">
    <location>
        <begin position="845"/>
        <end position="961"/>
    </location>
</feature>
<accession>A0A9P6W475</accession>
<feature type="region of interest" description="Disordered" evidence="2">
    <location>
        <begin position="338"/>
        <end position="377"/>
    </location>
</feature>
<gene>
    <name evidence="3" type="ORF">C6P46_003502</name>
</gene>
<feature type="coiled-coil region" evidence="1">
    <location>
        <begin position="1020"/>
        <end position="1047"/>
    </location>
</feature>
<evidence type="ECO:0000313" key="4">
    <source>
        <dbReference type="Proteomes" id="UP000777482"/>
    </source>
</evidence>
<feature type="region of interest" description="Disordered" evidence="2">
    <location>
        <begin position="197"/>
        <end position="283"/>
    </location>
</feature>
<reference evidence="3 4" key="1">
    <citation type="submission" date="2020-11" db="EMBL/GenBank/DDBJ databases">
        <title>Kefir isolates.</title>
        <authorList>
            <person name="Marcisauskas S."/>
            <person name="Kim Y."/>
            <person name="Blasche S."/>
        </authorList>
    </citation>
    <scope>NUCLEOTIDE SEQUENCE [LARGE SCALE GENOMIC DNA]</scope>
    <source>
        <strain evidence="3 4">KR</strain>
    </source>
</reference>
<evidence type="ECO:0000256" key="1">
    <source>
        <dbReference type="SAM" id="Coils"/>
    </source>
</evidence>
<feature type="compositionally biased region" description="Low complexity" evidence="2">
    <location>
        <begin position="781"/>
        <end position="801"/>
    </location>
</feature>
<feature type="compositionally biased region" description="Basic and acidic residues" evidence="2">
    <location>
        <begin position="907"/>
        <end position="919"/>
    </location>
</feature>
<comment type="caution">
    <text evidence="3">The sequence shown here is derived from an EMBL/GenBank/DDBJ whole genome shotgun (WGS) entry which is preliminary data.</text>
</comment>
<feature type="region of interest" description="Disordered" evidence="2">
    <location>
        <begin position="422"/>
        <end position="644"/>
    </location>
</feature>